<protein>
    <submittedName>
        <fullName evidence="2">Uncharacterized protein</fullName>
    </submittedName>
</protein>
<feature type="chain" id="PRO_5047274994" evidence="1">
    <location>
        <begin position="24"/>
        <end position="427"/>
    </location>
</feature>
<organism evidence="2 3">
    <name type="scientific">Metamycoplasma gateae</name>
    <dbReference type="NCBI Taxonomy" id="35769"/>
    <lineage>
        <taxon>Bacteria</taxon>
        <taxon>Bacillati</taxon>
        <taxon>Mycoplasmatota</taxon>
        <taxon>Mycoplasmoidales</taxon>
        <taxon>Metamycoplasmataceae</taxon>
        <taxon>Metamycoplasma</taxon>
    </lineage>
</organism>
<gene>
    <name evidence="2" type="ORF">V2E26_02150</name>
</gene>
<accession>A0ABZ2AGK5</accession>
<dbReference type="RefSeq" id="WP_330463234.1">
    <property type="nucleotide sequence ID" value="NZ_CP143578.1"/>
</dbReference>
<keyword evidence="1" id="KW-0732">Signal</keyword>
<feature type="signal peptide" evidence="1">
    <location>
        <begin position="1"/>
        <end position="23"/>
    </location>
</feature>
<keyword evidence="3" id="KW-1185">Reference proteome</keyword>
<dbReference type="EMBL" id="CP143578">
    <property type="protein sequence ID" value="WVN21195.1"/>
    <property type="molecule type" value="Genomic_DNA"/>
</dbReference>
<sequence>MKNTTKRKFLLSSLIATPVLPVALGLISVQCQPEQSFEAIKTNGYADQMQKLANKSITMAGAWADARFYEKTNPQDLVVIGATNYISNDGVQARSDLKLGDIKAIQQLLILAVNSAGAEAKSGVEGNLTYKDSNNKLNSIFKIYNHDGYTPVGFESEITYNILGESKKAYATMPTGDSEYISYNETDKTFSTVSADKKLKIQFIPSSDASLVQKATEKLARFFMEKSITNIEISVSSDYNAAASALKSKSIDVAFLPVDTWAKLSGNSSFILQAGRNVQIIDPYMSKENSSAPKFNDEKLLVEAFNNYKTFNNNNLYINKEAASNPQATTEGYNEQLKAHVDSLADGTDLPKVGFYRSYIYVNKNSEIYKIVKKALDEQGSDWQLNWDDVSKHVIYGYTSTTSAASFTYPEQWFKKHFIGFKTFLKS</sequence>
<proteinExistence type="predicted"/>
<name>A0ABZ2AGK5_9BACT</name>
<evidence type="ECO:0000313" key="2">
    <source>
        <dbReference type="EMBL" id="WVN21195.1"/>
    </source>
</evidence>
<dbReference type="Gene3D" id="3.40.190.10">
    <property type="entry name" value="Periplasmic binding protein-like II"/>
    <property type="match status" value="1"/>
</dbReference>
<reference evidence="2" key="1">
    <citation type="submission" date="2024-01" db="EMBL/GenBank/DDBJ databases">
        <title>Complete genome sequence of Mycoplasma gateae strain 3700.</title>
        <authorList>
            <person name="Spergser J."/>
        </authorList>
    </citation>
    <scope>NUCLEOTIDE SEQUENCE [LARGE SCALE GENOMIC DNA]</scope>
    <source>
        <strain evidence="2">3700</strain>
    </source>
</reference>
<evidence type="ECO:0000313" key="3">
    <source>
        <dbReference type="Proteomes" id="UP001431935"/>
    </source>
</evidence>
<dbReference type="Proteomes" id="UP001431935">
    <property type="component" value="Chromosome"/>
</dbReference>
<evidence type="ECO:0000256" key="1">
    <source>
        <dbReference type="SAM" id="SignalP"/>
    </source>
</evidence>